<keyword evidence="1" id="KW-0732">Signal</keyword>
<evidence type="ECO:0000313" key="5">
    <source>
        <dbReference type="EMBL" id="KLN33938.1"/>
    </source>
</evidence>
<feature type="transmembrane region" description="Helical" evidence="3">
    <location>
        <begin position="38"/>
        <end position="60"/>
    </location>
</feature>
<dbReference type="RefSeq" id="WP_052877700.1">
    <property type="nucleotide sequence ID" value="NZ_JNBQ01000023.1"/>
</dbReference>
<dbReference type="Pfam" id="PF16990">
    <property type="entry name" value="CBM_35"/>
    <property type="match status" value="1"/>
</dbReference>
<dbReference type="InterPro" id="IPR011050">
    <property type="entry name" value="Pectin_lyase_fold/virulence"/>
</dbReference>
<sequence>MRLILEHAAPHPPRARTTRTTAPPGHRGRRRRPAPRHLARALAALTTSALVATLVGAVVAPASAATTRYEAEAATLSGGAVVSTEHAGYTGNGFVGGYTDGNKGAAATAFAVTASAAGTHTLTLRYANGTTAPKTLSLVLDGGAPHQVTLPATAGWGAWGTVSTSVELTAGSHSVAYRFASSDSGNVNLDHLDVTPASPGSGPGTGPLFEAEQAALAGGAVVSTEHAGYTGSGFVGGFTDANRGSATVTFAVATPSAGSYDLALGYANGTGSPRTFSVRVDGGATQQVTLAPTSGWATWGTVTTRVTLAAGNHTISYSYGTADNGNANLDSLTVTAAETDPEEPEPPAGGPGEAESAYLAGGATSSTAIAGYAGTGYATGFTATGARVVRTLAAASAGAQTLTVRFANTSGSARTLGLVVNGRSEGTIALSSGSGWRTANAQVPLRAGVNTVALRATTSGADVAVDSLVTTGETALAARGATTPYTQYEAEAGSSNGTALAASRTYGTVQAESSGRRAVRLDATGEHISITLTKPASGLVLRYSLPDAPAGGGLTSPLGVYANGSKVTDATLTSKHAWVYGEYPFHDDPSLGSPHRYYDELRVPIGDRPAGTVIMLRKDTATVPYIDVDLVEAEVVPAALTAPAGAVSITSHGATSGGGDDTAAIRAAVVAAKSAGVPVWIPAGTFHVNDAVQVQGVTVLGAGPWHSVLQGTGSKGGFYGTGGGVTIADLAIFGDATVRDDANSQAAIEGDFANDTLIQNVWVQHTKVALWVRPGSKDVLAVGLRVRDTYADGVNFRTNVSNSRVVQSTFRNTGDDSLAMWSDGGPVTNCVFAFNTVQAPALANGLAVYGGTGNRVEDNVVADTVNAAAGIAISTRFGVPFSGTTTVQRNTLVRTGSREPNWPAELGALWIYADVHAIDAPIVVRDVEIVDSTYAGVLMSWQKSIQQVSLDRVSITGSGTYGIEIHATGSASFANTTVSGSGSGGLLNDMGFTLDRGSGNSGF</sequence>
<evidence type="ECO:0000313" key="6">
    <source>
        <dbReference type="Proteomes" id="UP000035265"/>
    </source>
</evidence>
<reference evidence="5 6" key="1">
    <citation type="submission" date="2014-05" db="EMBL/GenBank/DDBJ databases">
        <title>Cellulosimicrobium funkei U11 genome.</title>
        <authorList>
            <person name="Hu C."/>
            <person name="Gong Y."/>
            <person name="Wan W."/>
            <person name="Jiang M."/>
        </authorList>
    </citation>
    <scope>NUCLEOTIDE SEQUENCE [LARGE SCALE GENOMIC DNA]</scope>
    <source>
        <strain evidence="5 6">U11</strain>
    </source>
</reference>
<dbReference type="InterPro" id="IPR005084">
    <property type="entry name" value="CBM6"/>
</dbReference>
<dbReference type="Pfam" id="PF22816">
    <property type="entry name" value="CatAgl_D2"/>
    <property type="match status" value="1"/>
</dbReference>
<accession>A0A0H2KLB8</accession>
<dbReference type="Gene3D" id="2.160.20.10">
    <property type="entry name" value="Single-stranded right-handed beta-helix, Pectin lyase-like"/>
    <property type="match status" value="1"/>
</dbReference>
<dbReference type="SUPFAM" id="SSF51126">
    <property type="entry name" value="Pectin lyase-like"/>
    <property type="match status" value="1"/>
</dbReference>
<dbReference type="InterPro" id="IPR008979">
    <property type="entry name" value="Galactose-bd-like_sf"/>
</dbReference>
<dbReference type="InterPro" id="IPR012334">
    <property type="entry name" value="Pectin_lyas_fold"/>
</dbReference>
<comment type="caution">
    <text evidence="5">The sequence shown here is derived from an EMBL/GenBank/DDBJ whole genome shotgun (WGS) entry which is preliminary data.</text>
</comment>
<dbReference type="InterPro" id="IPR033801">
    <property type="entry name" value="CBM6-CBM35-CBM36-like_1"/>
</dbReference>
<evidence type="ECO:0000256" key="1">
    <source>
        <dbReference type="ARBA" id="ARBA00022729"/>
    </source>
</evidence>
<dbReference type="InterPro" id="IPR051816">
    <property type="entry name" value="Glycosyl_Hydrolase_31"/>
</dbReference>
<dbReference type="PROSITE" id="PS51175">
    <property type="entry name" value="CBM6"/>
    <property type="match status" value="3"/>
</dbReference>
<dbReference type="AlphaFoldDB" id="A0A0H2KLB8"/>
<feature type="domain" description="CBM6" evidence="4">
    <location>
        <begin position="350"/>
        <end position="471"/>
    </location>
</feature>
<organism evidence="5 6">
    <name type="scientific">Cellulosimicrobium funkei</name>
    <dbReference type="NCBI Taxonomy" id="264251"/>
    <lineage>
        <taxon>Bacteria</taxon>
        <taxon>Bacillati</taxon>
        <taxon>Actinomycetota</taxon>
        <taxon>Actinomycetes</taxon>
        <taxon>Micrococcales</taxon>
        <taxon>Promicromonosporaceae</taxon>
        <taxon>Cellulosimicrobium</taxon>
    </lineage>
</organism>
<dbReference type="InterPro" id="IPR006584">
    <property type="entry name" value="Cellulose-bd_IV"/>
</dbReference>
<keyword evidence="3" id="KW-0812">Transmembrane</keyword>
<dbReference type="PANTHER" id="PTHR43863">
    <property type="entry name" value="HYDROLASE, PUTATIVE (AFU_ORTHOLOGUE AFUA_1G03140)-RELATED"/>
    <property type="match status" value="1"/>
</dbReference>
<dbReference type="CDD" id="cd04083">
    <property type="entry name" value="CBM35_Lmo2446-like"/>
    <property type="match status" value="2"/>
</dbReference>
<dbReference type="InterPro" id="IPR055149">
    <property type="entry name" value="Agl_cat_D2"/>
</dbReference>
<feature type="domain" description="CBM6" evidence="4">
    <location>
        <begin position="207"/>
        <end position="335"/>
    </location>
</feature>
<feature type="compositionally biased region" description="Basic residues" evidence="2">
    <location>
        <begin position="26"/>
        <end position="35"/>
    </location>
</feature>
<dbReference type="EMBL" id="JNBQ01000023">
    <property type="protein sequence ID" value="KLN33938.1"/>
    <property type="molecule type" value="Genomic_DNA"/>
</dbReference>
<dbReference type="SMART" id="SM00606">
    <property type="entry name" value="CBD_IV"/>
    <property type="match status" value="2"/>
</dbReference>
<protein>
    <recommendedName>
        <fullName evidence="4">CBM6 domain-containing protein</fullName>
    </recommendedName>
</protein>
<evidence type="ECO:0000256" key="3">
    <source>
        <dbReference type="SAM" id="Phobius"/>
    </source>
</evidence>
<dbReference type="STRING" id="264251.FB00_14900"/>
<dbReference type="Gene3D" id="2.60.120.260">
    <property type="entry name" value="Galactose-binding domain-like"/>
    <property type="match status" value="3"/>
</dbReference>
<dbReference type="Pfam" id="PF03422">
    <property type="entry name" value="CBM_6"/>
    <property type="match status" value="1"/>
</dbReference>
<dbReference type="Pfam" id="PF22815">
    <property type="entry name" value="CatAgl_D1"/>
    <property type="match status" value="1"/>
</dbReference>
<feature type="region of interest" description="Disordered" evidence="2">
    <location>
        <begin position="1"/>
        <end position="35"/>
    </location>
</feature>
<dbReference type="InterPro" id="IPR006626">
    <property type="entry name" value="PbH1"/>
</dbReference>
<dbReference type="SMART" id="SM00710">
    <property type="entry name" value="PbH1"/>
    <property type="match status" value="9"/>
</dbReference>
<dbReference type="GO" id="GO:0030246">
    <property type="term" value="F:carbohydrate binding"/>
    <property type="evidence" value="ECO:0007669"/>
    <property type="project" value="InterPro"/>
</dbReference>
<evidence type="ECO:0000259" key="4">
    <source>
        <dbReference type="PROSITE" id="PS51175"/>
    </source>
</evidence>
<evidence type="ECO:0000256" key="2">
    <source>
        <dbReference type="SAM" id="MobiDB-lite"/>
    </source>
</evidence>
<dbReference type="CDD" id="cd14490">
    <property type="entry name" value="CBM6-CBM35-CBM36_like_1"/>
    <property type="match status" value="1"/>
</dbReference>
<feature type="domain" description="CBM6" evidence="4">
    <location>
        <begin position="67"/>
        <end position="195"/>
    </location>
</feature>
<dbReference type="SUPFAM" id="SSF49785">
    <property type="entry name" value="Galactose-binding domain-like"/>
    <property type="match status" value="3"/>
</dbReference>
<dbReference type="PATRIC" id="fig|264251.5.peg.3035"/>
<keyword evidence="3" id="KW-0472">Membrane</keyword>
<keyword evidence="3" id="KW-1133">Transmembrane helix</keyword>
<dbReference type="Proteomes" id="UP000035265">
    <property type="component" value="Unassembled WGS sequence"/>
</dbReference>
<keyword evidence="6" id="KW-1185">Reference proteome</keyword>
<dbReference type="PANTHER" id="PTHR43863:SF2">
    <property type="entry name" value="MALTASE-GLUCOAMYLASE"/>
    <property type="match status" value="1"/>
</dbReference>
<gene>
    <name evidence="5" type="ORF">FB00_14900</name>
</gene>
<name>A0A0H2KLB8_9MICO</name>
<proteinExistence type="predicted"/>
<feature type="region of interest" description="Disordered" evidence="2">
    <location>
        <begin position="338"/>
        <end position="357"/>
    </location>
</feature>